<dbReference type="SUPFAM" id="SSF51366">
    <property type="entry name" value="Ribulose-phoshate binding barrel"/>
    <property type="match status" value="1"/>
</dbReference>
<evidence type="ECO:0000256" key="2">
    <source>
        <dbReference type="ARBA" id="ARBA00023235"/>
    </source>
</evidence>
<keyword evidence="4" id="KW-1185">Reference proteome</keyword>
<dbReference type="EMBL" id="SCKX01000001">
    <property type="protein sequence ID" value="RWZ78863.1"/>
    <property type="molecule type" value="Genomic_DNA"/>
</dbReference>
<dbReference type="InterPro" id="IPR013785">
    <property type="entry name" value="Aldolase_TIM"/>
</dbReference>
<name>A0A4Q0AIF4_9BACT</name>
<evidence type="ECO:0000313" key="4">
    <source>
        <dbReference type="Proteomes" id="UP000289257"/>
    </source>
</evidence>
<dbReference type="InterPro" id="IPR011060">
    <property type="entry name" value="RibuloseP-bd_barrel"/>
</dbReference>
<protein>
    <recommendedName>
        <fullName evidence="5">Ribulose-phosphate 3-epimerase</fullName>
    </recommendedName>
</protein>
<dbReference type="Proteomes" id="UP000289257">
    <property type="component" value="Unassembled WGS sequence"/>
</dbReference>
<dbReference type="Gene3D" id="3.20.20.70">
    <property type="entry name" value="Aldolase class I"/>
    <property type="match status" value="1"/>
</dbReference>
<organism evidence="3 4">
    <name type="scientific">Candidatus Microsaccharimonas sossegonensis</name>
    <dbReference type="NCBI Taxonomy" id="2506948"/>
    <lineage>
        <taxon>Bacteria</taxon>
        <taxon>Candidatus Saccharimonadota</taxon>
        <taxon>Candidatus Saccharimonadia</taxon>
        <taxon>Candidatus Saccharimonadales</taxon>
        <taxon>Candidatus Saccharimonadaceae</taxon>
        <taxon>Candidatus Microsaccharimonas</taxon>
    </lineage>
</organism>
<proteinExistence type="predicted"/>
<sequence length="214" mass="23255">MAIVAPTILTETLDEYKASVDRLSPFAKRVHIDISDGEFTPAFLLGEAQLYWPKEWEVDIHAMVSRPSEHIDGLLNLKPNLIIFHAEIKEDRAALVQQIKAAGIKAGVALLKTTVPSTLADVIKLVDHVMIFSGELGKNGGTASLMQLEKIRLIKAINPAVEIGWDGGVNIENAYTLAQGNVNVLNVGSAISDVDDPAEIYNVLTKEINKHGVI</sequence>
<gene>
    <name evidence="3" type="ORF">EOT05_03910</name>
</gene>
<keyword evidence="1" id="KW-0479">Metal-binding</keyword>
<accession>A0A4Q0AIF4</accession>
<reference evidence="3" key="1">
    <citation type="submission" date="2019-01" db="EMBL/GenBank/DDBJ databases">
        <title>Genomic signatures and co-occurrence patterns of the ultra-small Saccharimodia (Patescibacteria phylum) suggest a symbiotic lifestyle.</title>
        <authorList>
            <person name="Lemos L."/>
            <person name="Medeiros J."/>
            <person name="Andreote F."/>
            <person name="Fernandes G."/>
            <person name="Varani A."/>
            <person name="Oliveira G."/>
            <person name="Pylro V."/>
        </authorList>
    </citation>
    <scope>NUCLEOTIDE SEQUENCE [LARGE SCALE GENOMIC DNA]</scope>
    <source>
        <strain evidence="3">AMD02</strain>
    </source>
</reference>
<comment type="caution">
    <text evidence="3">The sequence shown here is derived from an EMBL/GenBank/DDBJ whole genome shotgun (WGS) entry which is preliminary data.</text>
</comment>
<keyword evidence="2" id="KW-0413">Isomerase</keyword>
<dbReference type="GO" id="GO:0046872">
    <property type="term" value="F:metal ion binding"/>
    <property type="evidence" value="ECO:0007669"/>
    <property type="project" value="UniProtKB-KW"/>
</dbReference>
<dbReference type="GO" id="GO:0016857">
    <property type="term" value="F:racemase and epimerase activity, acting on carbohydrates and derivatives"/>
    <property type="evidence" value="ECO:0007669"/>
    <property type="project" value="InterPro"/>
</dbReference>
<dbReference type="GO" id="GO:0005975">
    <property type="term" value="P:carbohydrate metabolic process"/>
    <property type="evidence" value="ECO:0007669"/>
    <property type="project" value="InterPro"/>
</dbReference>
<dbReference type="Pfam" id="PF00834">
    <property type="entry name" value="Ribul_P_3_epim"/>
    <property type="match status" value="1"/>
</dbReference>
<dbReference type="AlphaFoldDB" id="A0A4Q0AIF4"/>
<evidence type="ECO:0008006" key="5">
    <source>
        <dbReference type="Google" id="ProtNLM"/>
    </source>
</evidence>
<dbReference type="InterPro" id="IPR000056">
    <property type="entry name" value="Ribul_P_3_epim-like"/>
</dbReference>
<dbReference type="PANTHER" id="PTHR11749">
    <property type="entry name" value="RIBULOSE-5-PHOSPHATE-3-EPIMERASE"/>
    <property type="match status" value="1"/>
</dbReference>
<evidence type="ECO:0000256" key="1">
    <source>
        <dbReference type="ARBA" id="ARBA00022723"/>
    </source>
</evidence>
<evidence type="ECO:0000313" key="3">
    <source>
        <dbReference type="EMBL" id="RWZ78863.1"/>
    </source>
</evidence>